<dbReference type="GO" id="GO:0008270">
    <property type="term" value="F:zinc ion binding"/>
    <property type="evidence" value="ECO:0007669"/>
    <property type="project" value="UniProtKB-KW"/>
</dbReference>
<keyword evidence="1" id="KW-0863">Zinc-finger</keyword>
<feature type="domain" description="C3H1-type" evidence="3">
    <location>
        <begin position="290"/>
        <end position="319"/>
    </location>
</feature>
<proteinExistence type="predicted"/>
<dbReference type="EMBL" id="KV441471">
    <property type="protein sequence ID" value="OAG24821.1"/>
    <property type="molecule type" value="Genomic_DNA"/>
</dbReference>
<sequence length="352" mass="40036">MVYKGSDSFSHVPSDPLRAYETYGGESRRCKFDDNHFFHDHASYIIQRLTETASTTSIGNSYGLPPSPGMASALSFDTPTPVTPATKKRRLEEPGADIDAGGQHQERLPFSEPDHKTPKDWQSSYREAKLAYLNAKEDTLTLKGCLLAKDTQLVEKDQKLVDKDRMLVDKNQKIVQLRQDATRVREITNQRDKTINELERENQYLKIKLAHEQAVHTHLHQFIASMAPERRPHIPSHIPSLDAAVRDSLDYPHPDAPRKGLKNYRRFQPTLPYTAGNGKVGPQKYGSNAFWDLGLCHDHFHTPNVCQHGVACEYRHGLTYEERAYIRFLTKGDEFLRRSDEVIMRKTAGGAA</sequence>
<dbReference type="PROSITE" id="PS50103">
    <property type="entry name" value="ZF_C3H1"/>
    <property type="match status" value="1"/>
</dbReference>
<dbReference type="OMA" id="YKERCEY"/>
<reference evidence="4 5" key="1">
    <citation type="submission" date="2016-05" db="EMBL/GenBank/DDBJ databases">
        <title>Comparative analysis of secretome profiles of manganese(II)-oxidizing ascomycete fungi.</title>
        <authorList>
            <consortium name="DOE Joint Genome Institute"/>
            <person name="Zeiner C.A."/>
            <person name="Purvine S.O."/>
            <person name="Zink E.M."/>
            <person name="Wu S."/>
            <person name="Pasa-Tolic L."/>
            <person name="Chaput D.L."/>
            <person name="Haridas S."/>
            <person name="Grigoriev I.V."/>
            <person name="Santelli C.M."/>
            <person name="Hansel C.M."/>
        </authorList>
    </citation>
    <scope>NUCLEOTIDE SEQUENCE [LARGE SCALE GENOMIC DNA]</scope>
    <source>
        <strain evidence="4 5">SRC1lrK2f</strain>
    </source>
</reference>
<keyword evidence="1" id="KW-0862">Zinc</keyword>
<feature type="region of interest" description="Disordered" evidence="2">
    <location>
        <begin position="69"/>
        <end position="120"/>
    </location>
</feature>
<feature type="zinc finger region" description="C3H1-type" evidence="1">
    <location>
        <begin position="290"/>
        <end position="319"/>
    </location>
</feature>
<gene>
    <name evidence="4" type="ORF">CC77DRAFT_545596</name>
</gene>
<keyword evidence="1" id="KW-0479">Metal-binding</keyword>
<dbReference type="GeneID" id="29117711"/>
<organism evidence="4 5">
    <name type="scientific">Alternaria alternata</name>
    <name type="common">Alternaria rot fungus</name>
    <name type="synonym">Torula alternata</name>
    <dbReference type="NCBI Taxonomy" id="5599"/>
    <lineage>
        <taxon>Eukaryota</taxon>
        <taxon>Fungi</taxon>
        <taxon>Dikarya</taxon>
        <taxon>Ascomycota</taxon>
        <taxon>Pezizomycotina</taxon>
        <taxon>Dothideomycetes</taxon>
        <taxon>Pleosporomycetidae</taxon>
        <taxon>Pleosporales</taxon>
        <taxon>Pleosporineae</taxon>
        <taxon>Pleosporaceae</taxon>
        <taxon>Alternaria</taxon>
        <taxon>Alternaria sect. Alternaria</taxon>
        <taxon>Alternaria alternata complex</taxon>
    </lineage>
</organism>
<dbReference type="RefSeq" id="XP_018390242.1">
    <property type="nucleotide sequence ID" value="XM_018532117.1"/>
</dbReference>
<evidence type="ECO:0000313" key="5">
    <source>
        <dbReference type="Proteomes" id="UP000077248"/>
    </source>
</evidence>
<evidence type="ECO:0000256" key="2">
    <source>
        <dbReference type="SAM" id="MobiDB-lite"/>
    </source>
</evidence>
<dbReference type="VEuPathDB" id="FungiDB:CC77DRAFT_545596"/>
<keyword evidence="5" id="KW-1185">Reference proteome</keyword>
<evidence type="ECO:0000256" key="1">
    <source>
        <dbReference type="PROSITE-ProRule" id="PRU00723"/>
    </source>
</evidence>
<feature type="compositionally biased region" description="Basic and acidic residues" evidence="2">
    <location>
        <begin position="104"/>
        <end position="119"/>
    </location>
</feature>
<dbReference type="Proteomes" id="UP000077248">
    <property type="component" value="Unassembled WGS sequence"/>
</dbReference>
<dbReference type="InterPro" id="IPR000571">
    <property type="entry name" value="Znf_CCCH"/>
</dbReference>
<accession>A0A177E076</accession>
<evidence type="ECO:0000313" key="4">
    <source>
        <dbReference type="EMBL" id="OAG24821.1"/>
    </source>
</evidence>
<name>A0A177E076_ALTAL</name>
<evidence type="ECO:0000259" key="3">
    <source>
        <dbReference type="PROSITE" id="PS50103"/>
    </source>
</evidence>
<dbReference type="AlphaFoldDB" id="A0A177E076"/>
<protein>
    <recommendedName>
        <fullName evidence="3">C3H1-type domain-containing protein</fullName>
    </recommendedName>
</protein>
<dbReference type="KEGG" id="aalt:CC77DRAFT_545596"/>